<keyword evidence="5" id="KW-0804">Transcription</keyword>
<evidence type="ECO:0000259" key="6">
    <source>
        <dbReference type="Pfam" id="PF08281"/>
    </source>
</evidence>
<dbReference type="GO" id="GO:0016987">
    <property type="term" value="F:sigma factor activity"/>
    <property type="evidence" value="ECO:0007669"/>
    <property type="project" value="UniProtKB-KW"/>
</dbReference>
<organism evidence="7 8">
    <name type="scientific">Aeoliella mucimassa</name>
    <dbReference type="NCBI Taxonomy" id="2527972"/>
    <lineage>
        <taxon>Bacteria</taxon>
        <taxon>Pseudomonadati</taxon>
        <taxon>Planctomycetota</taxon>
        <taxon>Planctomycetia</taxon>
        <taxon>Pirellulales</taxon>
        <taxon>Lacipirellulaceae</taxon>
        <taxon>Aeoliella</taxon>
    </lineage>
</organism>
<gene>
    <name evidence="7" type="ORF">Pan181_50300</name>
</gene>
<dbReference type="Gene3D" id="1.10.10.10">
    <property type="entry name" value="Winged helix-like DNA-binding domain superfamily/Winged helix DNA-binding domain"/>
    <property type="match status" value="1"/>
</dbReference>
<dbReference type="AlphaFoldDB" id="A0A518AVQ1"/>
<dbReference type="NCBIfam" id="TIGR02937">
    <property type="entry name" value="sigma70-ECF"/>
    <property type="match status" value="1"/>
</dbReference>
<dbReference type="InterPro" id="IPR013324">
    <property type="entry name" value="RNA_pol_sigma_r3/r4-like"/>
</dbReference>
<evidence type="ECO:0000256" key="3">
    <source>
        <dbReference type="ARBA" id="ARBA00023082"/>
    </source>
</evidence>
<protein>
    <submittedName>
        <fullName evidence="7">RNA polymerase sigma factor</fullName>
    </submittedName>
</protein>
<evidence type="ECO:0000256" key="2">
    <source>
        <dbReference type="ARBA" id="ARBA00023015"/>
    </source>
</evidence>
<dbReference type="Proteomes" id="UP000315750">
    <property type="component" value="Chromosome"/>
</dbReference>
<keyword evidence="4" id="KW-0238">DNA-binding</keyword>
<evidence type="ECO:0000256" key="1">
    <source>
        <dbReference type="ARBA" id="ARBA00010641"/>
    </source>
</evidence>
<keyword evidence="8" id="KW-1185">Reference proteome</keyword>
<dbReference type="InterPro" id="IPR036388">
    <property type="entry name" value="WH-like_DNA-bd_sf"/>
</dbReference>
<dbReference type="Pfam" id="PF08281">
    <property type="entry name" value="Sigma70_r4_2"/>
    <property type="match status" value="1"/>
</dbReference>
<dbReference type="EMBL" id="CP036278">
    <property type="protein sequence ID" value="QDU58790.1"/>
    <property type="molecule type" value="Genomic_DNA"/>
</dbReference>
<keyword evidence="3" id="KW-0731">Sigma factor</keyword>
<evidence type="ECO:0000313" key="8">
    <source>
        <dbReference type="Proteomes" id="UP000315750"/>
    </source>
</evidence>
<dbReference type="RefSeq" id="WP_145251255.1">
    <property type="nucleotide sequence ID" value="NZ_CP036278.1"/>
</dbReference>
<keyword evidence="2" id="KW-0805">Transcription regulation</keyword>
<dbReference type="SUPFAM" id="SSF88659">
    <property type="entry name" value="Sigma3 and sigma4 domains of RNA polymerase sigma factors"/>
    <property type="match status" value="1"/>
</dbReference>
<sequence length="168" mass="19026">MPTSVDDLARCRLVAQLLDRHGAALALYAAQWTDEPDDCLQEALIELAGLSELPQQPIAWLYCVVRRRAINTARGQQRRTLHEQHAWQQRLTGTLKPGERAELLTAVAELPELLREVVLLKTWGNLTFDEMAEVLGKSSSSLHREYGRAIQVLRNEWDTPCEKTTNAQ</sequence>
<dbReference type="PANTHER" id="PTHR43133:SF8">
    <property type="entry name" value="RNA POLYMERASE SIGMA FACTOR HI_1459-RELATED"/>
    <property type="match status" value="1"/>
</dbReference>
<dbReference type="GO" id="GO:0006352">
    <property type="term" value="P:DNA-templated transcription initiation"/>
    <property type="evidence" value="ECO:0007669"/>
    <property type="project" value="InterPro"/>
</dbReference>
<evidence type="ECO:0000256" key="5">
    <source>
        <dbReference type="ARBA" id="ARBA00023163"/>
    </source>
</evidence>
<name>A0A518AVQ1_9BACT</name>
<evidence type="ECO:0000313" key="7">
    <source>
        <dbReference type="EMBL" id="QDU58790.1"/>
    </source>
</evidence>
<feature type="domain" description="RNA polymerase sigma factor 70 region 4 type 2" evidence="6">
    <location>
        <begin position="101"/>
        <end position="150"/>
    </location>
</feature>
<comment type="similarity">
    <text evidence="1">Belongs to the sigma-70 factor family. ECF subfamily.</text>
</comment>
<dbReference type="Gene3D" id="1.10.1740.10">
    <property type="match status" value="1"/>
</dbReference>
<dbReference type="OrthoDB" id="289887at2"/>
<evidence type="ECO:0000256" key="4">
    <source>
        <dbReference type="ARBA" id="ARBA00023125"/>
    </source>
</evidence>
<proteinExistence type="inferred from homology"/>
<dbReference type="InterPro" id="IPR014284">
    <property type="entry name" value="RNA_pol_sigma-70_dom"/>
</dbReference>
<dbReference type="SUPFAM" id="SSF88946">
    <property type="entry name" value="Sigma2 domain of RNA polymerase sigma factors"/>
    <property type="match status" value="1"/>
</dbReference>
<dbReference type="GO" id="GO:0003677">
    <property type="term" value="F:DNA binding"/>
    <property type="evidence" value="ECO:0007669"/>
    <property type="project" value="UniProtKB-KW"/>
</dbReference>
<accession>A0A518AVQ1</accession>
<dbReference type="InterPro" id="IPR013249">
    <property type="entry name" value="RNA_pol_sigma70_r4_t2"/>
</dbReference>
<reference evidence="7 8" key="1">
    <citation type="submission" date="2019-02" db="EMBL/GenBank/DDBJ databases">
        <title>Deep-cultivation of Planctomycetes and their phenomic and genomic characterization uncovers novel biology.</title>
        <authorList>
            <person name="Wiegand S."/>
            <person name="Jogler M."/>
            <person name="Boedeker C."/>
            <person name="Pinto D."/>
            <person name="Vollmers J."/>
            <person name="Rivas-Marin E."/>
            <person name="Kohn T."/>
            <person name="Peeters S.H."/>
            <person name="Heuer A."/>
            <person name="Rast P."/>
            <person name="Oberbeckmann S."/>
            <person name="Bunk B."/>
            <person name="Jeske O."/>
            <person name="Meyerdierks A."/>
            <person name="Storesund J.E."/>
            <person name="Kallscheuer N."/>
            <person name="Luecker S."/>
            <person name="Lage O.M."/>
            <person name="Pohl T."/>
            <person name="Merkel B.J."/>
            <person name="Hornburger P."/>
            <person name="Mueller R.-W."/>
            <person name="Bruemmer F."/>
            <person name="Labrenz M."/>
            <person name="Spormann A.M."/>
            <person name="Op den Camp H."/>
            <person name="Overmann J."/>
            <person name="Amann R."/>
            <person name="Jetten M.S.M."/>
            <person name="Mascher T."/>
            <person name="Medema M.H."/>
            <person name="Devos D.P."/>
            <person name="Kaster A.-K."/>
            <person name="Ovreas L."/>
            <person name="Rohde M."/>
            <person name="Galperin M.Y."/>
            <person name="Jogler C."/>
        </authorList>
    </citation>
    <scope>NUCLEOTIDE SEQUENCE [LARGE SCALE GENOMIC DNA]</scope>
    <source>
        <strain evidence="7 8">Pan181</strain>
    </source>
</reference>
<dbReference type="PANTHER" id="PTHR43133">
    <property type="entry name" value="RNA POLYMERASE ECF-TYPE SIGMA FACTO"/>
    <property type="match status" value="1"/>
</dbReference>
<dbReference type="KEGG" id="amuc:Pan181_50300"/>
<dbReference type="InterPro" id="IPR013325">
    <property type="entry name" value="RNA_pol_sigma_r2"/>
</dbReference>
<dbReference type="InterPro" id="IPR039425">
    <property type="entry name" value="RNA_pol_sigma-70-like"/>
</dbReference>